<gene>
    <name evidence="2" type="ORF">FE257_009781</name>
</gene>
<protein>
    <submittedName>
        <fullName evidence="2">Uncharacterized protein</fullName>
    </submittedName>
</protein>
<keyword evidence="3" id="KW-1185">Reference proteome</keyword>
<feature type="compositionally biased region" description="Basic and acidic residues" evidence="1">
    <location>
        <begin position="177"/>
        <end position="195"/>
    </location>
</feature>
<reference evidence="2" key="1">
    <citation type="journal article" date="2019" name="Beilstein J. Org. Chem.">
        <title>Nanangenines: drimane sesquiterpenoids as the dominant metabolite cohort of a novel Australian fungus, Aspergillus nanangensis.</title>
        <authorList>
            <person name="Lacey H.J."/>
            <person name="Gilchrist C.L.M."/>
            <person name="Crombie A."/>
            <person name="Kalaitzis J.A."/>
            <person name="Vuong D."/>
            <person name="Rutledge P.J."/>
            <person name="Turner P."/>
            <person name="Pitt J.I."/>
            <person name="Lacey E."/>
            <person name="Chooi Y.H."/>
            <person name="Piggott A.M."/>
        </authorList>
    </citation>
    <scope>NUCLEOTIDE SEQUENCE</scope>
    <source>
        <strain evidence="2">MST-FP2251</strain>
    </source>
</reference>
<evidence type="ECO:0000313" key="3">
    <source>
        <dbReference type="Proteomes" id="UP001194746"/>
    </source>
</evidence>
<dbReference type="Proteomes" id="UP001194746">
    <property type="component" value="Unassembled WGS sequence"/>
</dbReference>
<feature type="compositionally biased region" description="Polar residues" evidence="1">
    <location>
        <begin position="281"/>
        <end position="292"/>
    </location>
</feature>
<evidence type="ECO:0000256" key="1">
    <source>
        <dbReference type="SAM" id="MobiDB-lite"/>
    </source>
</evidence>
<feature type="compositionally biased region" description="Polar residues" evidence="1">
    <location>
        <begin position="247"/>
        <end position="270"/>
    </location>
</feature>
<dbReference type="AlphaFoldDB" id="A0AAD4CJ94"/>
<sequence length="495" mass="55216">MDSFGDETLCAVEDYQLAFRTAILEKEYESTLSHTTEILNGERSRIEHVERLFLQFENENLRCQINQATHELILAAKAESKVRIQLQGLYHELDRLQNHSQDSSSEIERLRRESASCRGSTSDFQTLIEENNRLAKELSRSRSEIESLASNKTSLNTLVSEKKTLERQFNTLELQLSDEKRSHSRSLARESKQTEEITSISSKLDAARRELAAEIQTRDRAAHQQSLKYTSERAALQGKIDALNKKLSSINNPPQTSQNKPLRQPQSPHINESRPRALAAQQPSTRLNSDLNIATPGAVRAPGKARASALPGDKSSFSITPFLNRTDGHRGSPLSSDNDTDELHAKNPNLNENIIESNSILPSNKAENDQAPKHSASELSCSDDLATPEVNIFKGRQPKKMNISNPIPRAEGSSILLAHSTFGQTKPRKRKLGIQRDKTLLDGDDEIDDLRDTWKQGRKIAGAGRNPTIQGGPVSRVRGFGGPAKFSPLKKDKKR</sequence>
<evidence type="ECO:0000313" key="2">
    <source>
        <dbReference type="EMBL" id="KAF9887569.1"/>
    </source>
</evidence>
<organism evidence="2 3">
    <name type="scientific">Aspergillus nanangensis</name>
    <dbReference type="NCBI Taxonomy" id="2582783"/>
    <lineage>
        <taxon>Eukaryota</taxon>
        <taxon>Fungi</taxon>
        <taxon>Dikarya</taxon>
        <taxon>Ascomycota</taxon>
        <taxon>Pezizomycotina</taxon>
        <taxon>Eurotiomycetes</taxon>
        <taxon>Eurotiomycetidae</taxon>
        <taxon>Eurotiales</taxon>
        <taxon>Aspergillaceae</taxon>
        <taxon>Aspergillus</taxon>
        <taxon>Aspergillus subgen. Circumdati</taxon>
    </lineage>
</organism>
<feature type="region of interest" description="Disordered" evidence="1">
    <location>
        <begin position="458"/>
        <end position="495"/>
    </location>
</feature>
<dbReference type="EMBL" id="VCAU01000059">
    <property type="protein sequence ID" value="KAF9887569.1"/>
    <property type="molecule type" value="Genomic_DNA"/>
</dbReference>
<accession>A0AAD4CJ94</accession>
<reference evidence="2" key="2">
    <citation type="submission" date="2020-02" db="EMBL/GenBank/DDBJ databases">
        <authorList>
            <person name="Gilchrist C.L.M."/>
            <person name="Chooi Y.-H."/>
        </authorList>
    </citation>
    <scope>NUCLEOTIDE SEQUENCE</scope>
    <source>
        <strain evidence="2">MST-FP2251</strain>
    </source>
</reference>
<proteinExistence type="predicted"/>
<comment type="caution">
    <text evidence="2">The sequence shown here is derived from an EMBL/GenBank/DDBJ whole genome shotgun (WGS) entry which is preliminary data.</text>
</comment>
<name>A0AAD4CJ94_ASPNN</name>
<feature type="region of interest" description="Disordered" evidence="1">
    <location>
        <begin position="247"/>
        <end position="342"/>
    </location>
</feature>
<feature type="region of interest" description="Disordered" evidence="1">
    <location>
        <begin position="176"/>
        <end position="203"/>
    </location>
</feature>